<evidence type="ECO:0000313" key="1">
    <source>
        <dbReference type="EMBL" id="RHZ75367.1"/>
    </source>
</evidence>
<dbReference type="EMBL" id="PQFF01000200">
    <property type="protein sequence ID" value="RHZ75367.1"/>
    <property type="molecule type" value="Genomic_DNA"/>
</dbReference>
<proteinExistence type="predicted"/>
<evidence type="ECO:0000313" key="2">
    <source>
        <dbReference type="Proteomes" id="UP000266861"/>
    </source>
</evidence>
<reference evidence="1 2" key="1">
    <citation type="submission" date="2018-08" db="EMBL/GenBank/DDBJ databases">
        <title>Genome and evolution of the arbuscular mycorrhizal fungus Diversispora epigaea (formerly Glomus versiforme) and its bacterial endosymbionts.</title>
        <authorList>
            <person name="Sun X."/>
            <person name="Fei Z."/>
            <person name="Harrison M."/>
        </authorList>
    </citation>
    <scope>NUCLEOTIDE SEQUENCE [LARGE SCALE GENOMIC DNA]</scope>
    <source>
        <strain evidence="1 2">IT104</strain>
    </source>
</reference>
<sequence length="235" mass="27132">MEDKEKKDAKGYSVKKLPYYCGKSFLTNLGELSNSDSIKSSISLEKHIPKTTDENTKNSILTSIVNAIQVFIPSTFSENSNVIELCPKIEENDTDKNPHCEEYKQIDRLNYHKYKEDIELELTAYDNAFCKQYEVYAIVSSISLEKHIPKTTDENTKNSILTSIVNAIQVFIPSTFSENSNVIELCPKIEENDTDKNPHCEEYKQIDRLNYHKYKEDIEFFINSNLTTLFCELPL</sequence>
<name>A0A397IK83_9GLOM</name>
<dbReference type="Proteomes" id="UP000266861">
    <property type="component" value="Unassembled WGS sequence"/>
</dbReference>
<comment type="caution">
    <text evidence="1">The sequence shown here is derived from an EMBL/GenBank/DDBJ whole genome shotgun (WGS) entry which is preliminary data.</text>
</comment>
<organism evidence="1 2">
    <name type="scientific">Diversispora epigaea</name>
    <dbReference type="NCBI Taxonomy" id="1348612"/>
    <lineage>
        <taxon>Eukaryota</taxon>
        <taxon>Fungi</taxon>
        <taxon>Fungi incertae sedis</taxon>
        <taxon>Mucoromycota</taxon>
        <taxon>Glomeromycotina</taxon>
        <taxon>Glomeromycetes</taxon>
        <taxon>Diversisporales</taxon>
        <taxon>Diversisporaceae</taxon>
        <taxon>Diversispora</taxon>
    </lineage>
</organism>
<gene>
    <name evidence="1" type="ORF">Glove_215g21</name>
</gene>
<dbReference type="AlphaFoldDB" id="A0A397IK83"/>
<keyword evidence="2" id="KW-1185">Reference proteome</keyword>
<protein>
    <submittedName>
        <fullName evidence="1">Uncharacterized protein</fullName>
    </submittedName>
</protein>
<accession>A0A397IK83</accession>